<evidence type="ECO:0000256" key="1">
    <source>
        <dbReference type="ARBA" id="ARBA00022593"/>
    </source>
</evidence>
<evidence type="ECO:0000256" key="4">
    <source>
        <dbReference type="ARBA" id="ARBA00046271"/>
    </source>
</evidence>
<dbReference type="Pfam" id="PF05648">
    <property type="entry name" value="PEX11"/>
    <property type="match status" value="1"/>
</dbReference>
<sequence>MSSVTFPSHLHGSSTSEPSIHDSHFYTGSFVDASAAMSASGFQMNPLSPHPPRTPRTSATSPGPGNGHGHINGNGHARTSSLRSSKIYDLKVEESEKSLDDGLGLLDAEEESDDGEDDGEDLRLKEAEKRVRKEDVWREMVLTSDGRDKAFKLIQYSIKVYLLFHSSLTTSRLLRHIPRRPWEVEFVKRLNSTASGLSFSRKLLLLFNWLGPLTAVTSAQSASVSPVSARKPKGEQRTPFLEALLYAPPPVLLDLVSAISDDVYTLSMIGLLGKRIGERAEKFANWCWLISTVVGLVENGVERSMIGNLQNEVESRLYNESMTGATSKSKGKSAKLDEKELARLQRRNYWLQISRTKLLMDLIFSSYDVFHIKKASTTVKALSGLAAAILSGAKLFDKHKTTLSKALVKTLL</sequence>
<comment type="subcellular location">
    <subcellularLocation>
        <location evidence="4">Peroxisome membrane</location>
    </subcellularLocation>
</comment>
<dbReference type="PANTHER" id="PTHR12652">
    <property type="entry name" value="PEROXISOMAL BIOGENESIS FACTOR 11"/>
    <property type="match status" value="1"/>
</dbReference>
<keyword evidence="1" id="KW-0962">Peroxisome biogenesis</keyword>
<evidence type="ECO:0000256" key="5">
    <source>
        <dbReference type="SAM" id="MobiDB-lite"/>
    </source>
</evidence>
<evidence type="ECO:0000313" key="7">
    <source>
        <dbReference type="Proteomes" id="UP000559256"/>
    </source>
</evidence>
<dbReference type="GO" id="GO:0005778">
    <property type="term" value="C:peroxisomal membrane"/>
    <property type="evidence" value="ECO:0007669"/>
    <property type="project" value="UniProtKB-SubCell"/>
</dbReference>
<evidence type="ECO:0000256" key="2">
    <source>
        <dbReference type="ARBA" id="ARBA00023136"/>
    </source>
</evidence>
<evidence type="ECO:0000313" key="6">
    <source>
        <dbReference type="EMBL" id="KAF5369882.1"/>
    </source>
</evidence>
<dbReference type="InterPro" id="IPR008733">
    <property type="entry name" value="PEX11"/>
</dbReference>
<keyword evidence="7" id="KW-1185">Reference proteome</keyword>
<dbReference type="GO" id="GO:0016559">
    <property type="term" value="P:peroxisome fission"/>
    <property type="evidence" value="ECO:0007669"/>
    <property type="project" value="InterPro"/>
</dbReference>
<evidence type="ECO:0000256" key="3">
    <source>
        <dbReference type="ARBA" id="ARBA00023140"/>
    </source>
</evidence>
<keyword evidence="2" id="KW-0472">Membrane</keyword>
<gene>
    <name evidence="6" type="ORF">D9758_001212</name>
</gene>
<reference evidence="6 7" key="1">
    <citation type="journal article" date="2020" name="ISME J.">
        <title>Uncovering the hidden diversity of litter-decomposition mechanisms in mushroom-forming fungi.</title>
        <authorList>
            <person name="Floudas D."/>
            <person name="Bentzer J."/>
            <person name="Ahren D."/>
            <person name="Johansson T."/>
            <person name="Persson P."/>
            <person name="Tunlid A."/>
        </authorList>
    </citation>
    <scope>NUCLEOTIDE SEQUENCE [LARGE SCALE GENOMIC DNA]</scope>
    <source>
        <strain evidence="6 7">CBS 291.85</strain>
    </source>
</reference>
<dbReference type="AlphaFoldDB" id="A0A8H5GRP8"/>
<feature type="region of interest" description="Disordered" evidence="5">
    <location>
        <begin position="1"/>
        <end position="20"/>
    </location>
</feature>
<proteinExistence type="predicted"/>
<dbReference type="PANTHER" id="PTHR12652:SF19">
    <property type="entry name" value="PEROXISOMAL BIOGENESIS FACTOR 11"/>
    <property type="match status" value="1"/>
</dbReference>
<feature type="compositionally biased region" description="Polar residues" evidence="5">
    <location>
        <begin position="1"/>
        <end position="18"/>
    </location>
</feature>
<accession>A0A8H5GRP8</accession>
<dbReference type="Proteomes" id="UP000559256">
    <property type="component" value="Unassembled WGS sequence"/>
</dbReference>
<dbReference type="EMBL" id="JAACJM010000012">
    <property type="protein sequence ID" value="KAF5369882.1"/>
    <property type="molecule type" value="Genomic_DNA"/>
</dbReference>
<keyword evidence="3" id="KW-0576">Peroxisome</keyword>
<organism evidence="6 7">
    <name type="scientific">Tetrapyrgos nigripes</name>
    <dbReference type="NCBI Taxonomy" id="182062"/>
    <lineage>
        <taxon>Eukaryota</taxon>
        <taxon>Fungi</taxon>
        <taxon>Dikarya</taxon>
        <taxon>Basidiomycota</taxon>
        <taxon>Agaricomycotina</taxon>
        <taxon>Agaricomycetes</taxon>
        <taxon>Agaricomycetidae</taxon>
        <taxon>Agaricales</taxon>
        <taxon>Marasmiineae</taxon>
        <taxon>Marasmiaceae</taxon>
        <taxon>Tetrapyrgos</taxon>
    </lineage>
</organism>
<protein>
    <submittedName>
        <fullName evidence="6">Uncharacterized protein</fullName>
    </submittedName>
</protein>
<dbReference type="OrthoDB" id="411017at2759"/>
<name>A0A8H5GRP8_9AGAR</name>
<comment type="caution">
    <text evidence="6">The sequence shown here is derived from an EMBL/GenBank/DDBJ whole genome shotgun (WGS) entry which is preliminary data.</text>
</comment>
<feature type="region of interest" description="Disordered" evidence="5">
    <location>
        <begin position="41"/>
        <end position="82"/>
    </location>
</feature>